<gene>
    <name evidence="9" type="ORF">B9Z65_544</name>
</gene>
<dbReference type="FunFam" id="3.30.230.70:FF:000004">
    <property type="entry name" value="Exosome complex component Rrp41"/>
    <property type="match status" value="1"/>
</dbReference>
<dbReference type="Pfam" id="PF01138">
    <property type="entry name" value="RNase_PH"/>
    <property type="match status" value="1"/>
</dbReference>
<keyword evidence="5" id="KW-0271">Exosome</keyword>
<evidence type="ECO:0000256" key="4">
    <source>
        <dbReference type="ARBA" id="ARBA00022490"/>
    </source>
</evidence>
<dbReference type="InterPro" id="IPR001247">
    <property type="entry name" value="ExoRNase_PH_dom1"/>
</dbReference>
<dbReference type="InterPro" id="IPR050080">
    <property type="entry name" value="RNase_PH"/>
</dbReference>
<dbReference type="InterPro" id="IPR020568">
    <property type="entry name" value="Ribosomal_Su5_D2-typ_SF"/>
</dbReference>
<dbReference type="GO" id="GO:0003723">
    <property type="term" value="F:RNA binding"/>
    <property type="evidence" value="ECO:0007669"/>
    <property type="project" value="TreeGrafter"/>
</dbReference>
<evidence type="ECO:0000256" key="3">
    <source>
        <dbReference type="ARBA" id="ARBA00006678"/>
    </source>
</evidence>
<dbReference type="SUPFAM" id="SSF55666">
    <property type="entry name" value="Ribonuclease PH domain 2-like"/>
    <property type="match status" value="1"/>
</dbReference>
<evidence type="ECO:0000256" key="5">
    <source>
        <dbReference type="ARBA" id="ARBA00022835"/>
    </source>
</evidence>
<dbReference type="InterPro" id="IPR036345">
    <property type="entry name" value="ExoRNase_PH_dom2_sf"/>
</dbReference>
<comment type="subcellular location">
    <subcellularLocation>
        <location evidence="1">Cytoplasm</location>
    </subcellularLocation>
    <subcellularLocation>
        <location evidence="2">Nucleus</location>
        <location evidence="2">Nucleolus</location>
    </subcellularLocation>
</comment>
<keyword evidence="10" id="KW-1185">Reference proteome</keyword>
<protein>
    <recommendedName>
        <fullName evidence="7">Ribosomal RNA-processing protein 41</fullName>
    </recommendedName>
</protein>
<comment type="similarity">
    <text evidence="3">Belongs to the RNase PH family.</text>
</comment>
<dbReference type="GO" id="GO:0034475">
    <property type="term" value="P:U4 snRNA 3'-end processing"/>
    <property type="evidence" value="ECO:0007669"/>
    <property type="project" value="TreeGrafter"/>
</dbReference>
<dbReference type="AlphaFoldDB" id="A0A2P8AIY0"/>
<reference evidence="9 10" key="1">
    <citation type="submission" date="2017-05" db="EMBL/GenBank/DDBJ databases">
        <title>Draft genome sequence of Elsinoe australis.</title>
        <authorList>
            <person name="Cheng Q."/>
        </authorList>
    </citation>
    <scope>NUCLEOTIDE SEQUENCE [LARGE SCALE GENOMIC DNA]</scope>
    <source>
        <strain evidence="9 10">NL1</strain>
    </source>
</reference>
<name>A0A2P8AIY0_9PEZI</name>
<dbReference type="GO" id="GO:0005730">
    <property type="term" value="C:nucleolus"/>
    <property type="evidence" value="ECO:0007669"/>
    <property type="project" value="UniProtKB-SubCell"/>
</dbReference>
<evidence type="ECO:0000256" key="6">
    <source>
        <dbReference type="ARBA" id="ARBA00063066"/>
    </source>
</evidence>
<dbReference type="Gene3D" id="3.30.230.70">
    <property type="entry name" value="GHMP Kinase, N-terminal domain"/>
    <property type="match status" value="1"/>
</dbReference>
<dbReference type="GO" id="GO:0000176">
    <property type="term" value="C:nuclear exosome (RNase complex)"/>
    <property type="evidence" value="ECO:0007669"/>
    <property type="project" value="UniProtKB-ARBA"/>
</dbReference>
<dbReference type="EMBL" id="NHZQ01000003">
    <property type="protein sequence ID" value="PSK60394.1"/>
    <property type="molecule type" value="Genomic_DNA"/>
</dbReference>
<evidence type="ECO:0000256" key="7">
    <source>
        <dbReference type="ARBA" id="ARBA00077929"/>
    </source>
</evidence>
<evidence type="ECO:0000256" key="1">
    <source>
        <dbReference type="ARBA" id="ARBA00004496"/>
    </source>
</evidence>
<comment type="subunit">
    <text evidence="6">Component of the RNA exosome complex. Specifically part of the catalytically inactive RNA exosome core complex (Exo-9) which may associate with the catalytic subunits RRP6 and DIS3 in cytoplasmic- and nuclear-specific RNA exosome complex forms. Exo-9 is formed by a hexameric base ring of RNase PH domain-containing subunits and a cap ring consisting of CSL4, RRP4 and RRP40.</text>
</comment>
<dbReference type="InterPro" id="IPR027408">
    <property type="entry name" value="PNPase/RNase_PH_dom_sf"/>
</dbReference>
<evidence type="ECO:0000313" key="9">
    <source>
        <dbReference type="EMBL" id="PSK60394.1"/>
    </source>
</evidence>
<organism evidence="9 10">
    <name type="scientific">Elsinoe australis</name>
    <dbReference type="NCBI Taxonomy" id="40998"/>
    <lineage>
        <taxon>Eukaryota</taxon>
        <taxon>Fungi</taxon>
        <taxon>Dikarya</taxon>
        <taxon>Ascomycota</taxon>
        <taxon>Pezizomycotina</taxon>
        <taxon>Dothideomycetes</taxon>
        <taxon>Dothideomycetidae</taxon>
        <taxon>Myriangiales</taxon>
        <taxon>Elsinoaceae</taxon>
        <taxon>Elsinoe</taxon>
    </lineage>
</organism>
<dbReference type="GO" id="GO:0016075">
    <property type="term" value="P:rRNA catabolic process"/>
    <property type="evidence" value="ECO:0007669"/>
    <property type="project" value="TreeGrafter"/>
</dbReference>
<dbReference type="GO" id="GO:0071051">
    <property type="term" value="P:poly(A)-dependent snoRNA 3'-end processing"/>
    <property type="evidence" value="ECO:0007669"/>
    <property type="project" value="TreeGrafter"/>
</dbReference>
<dbReference type="PANTHER" id="PTHR11953">
    <property type="entry name" value="EXOSOME COMPLEX COMPONENT"/>
    <property type="match status" value="1"/>
</dbReference>
<dbReference type="GO" id="GO:0000177">
    <property type="term" value="C:cytoplasmic exosome (RNase complex)"/>
    <property type="evidence" value="ECO:0007669"/>
    <property type="project" value="TreeGrafter"/>
</dbReference>
<dbReference type="OrthoDB" id="437922at2759"/>
<evidence type="ECO:0000259" key="8">
    <source>
        <dbReference type="Pfam" id="PF01138"/>
    </source>
</evidence>
<dbReference type="STRING" id="40998.A0A2P8AIY0"/>
<keyword evidence="4" id="KW-0963">Cytoplasm</keyword>
<accession>A0A2P8AIY0</accession>
<dbReference type="SUPFAM" id="SSF54211">
    <property type="entry name" value="Ribosomal protein S5 domain 2-like"/>
    <property type="match status" value="1"/>
</dbReference>
<proteinExistence type="inferred from homology"/>
<sequence>MPLDTSSYALSHLRLDGRRWNELRRLHGQISTQASASGSSYLEMGNTKVLCVVHGPSESKRSGRSEQSSSAKIEVEISVAGFSQIDLKKRSRGDKRTTELQHLITSTFSDVAFLHLYPHSLVAVTLHVLSSDGSLTAALINATTLALVDAGVPMPDYVAACTAGSTASYAANDVEADPLLDLNATEELELPFVTVATVGAGGGEGKEARVCALLCETRVQAERLESMLAVAVDGCKEVRRLLDGVVRAHGEGVLAKSKV</sequence>
<dbReference type="Proteomes" id="UP000243723">
    <property type="component" value="Unassembled WGS sequence"/>
</dbReference>
<comment type="caution">
    <text evidence="9">The sequence shown here is derived from an EMBL/GenBank/DDBJ whole genome shotgun (WGS) entry which is preliminary data.</text>
</comment>
<dbReference type="PANTHER" id="PTHR11953:SF0">
    <property type="entry name" value="EXOSOME COMPLEX COMPONENT RRP41"/>
    <property type="match status" value="1"/>
</dbReference>
<evidence type="ECO:0000313" key="10">
    <source>
        <dbReference type="Proteomes" id="UP000243723"/>
    </source>
</evidence>
<feature type="domain" description="Exoribonuclease phosphorolytic" evidence="8">
    <location>
        <begin position="22"/>
        <end position="153"/>
    </location>
</feature>
<evidence type="ECO:0000256" key="2">
    <source>
        <dbReference type="ARBA" id="ARBA00004604"/>
    </source>
</evidence>
<dbReference type="CDD" id="cd11370">
    <property type="entry name" value="RNase_PH_RRP41"/>
    <property type="match status" value="1"/>
</dbReference>
<dbReference type="GO" id="GO:0071028">
    <property type="term" value="P:nuclear mRNA surveillance"/>
    <property type="evidence" value="ECO:0007669"/>
    <property type="project" value="TreeGrafter"/>
</dbReference>